<dbReference type="PROSITE" id="PS51850">
    <property type="entry name" value="KARI_N"/>
    <property type="match status" value="1"/>
</dbReference>
<dbReference type="InterPro" id="IPR008927">
    <property type="entry name" value="6-PGluconate_DH-like_C_sf"/>
</dbReference>
<dbReference type="PANTHER" id="PTHR21371:SF1">
    <property type="entry name" value="KETOL-ACID REDUCTOISOMERASE, MITOCHONDRIAL"/>
    <property type="match status" value="1"/>
</dbReference>
<dbReference type="SUPFAM" id="SSF48179">
    <property type="entry name" value="6-phosphogluconate dehydrogenase C-terminal domain-like"/>
    <property type="match status" value="1"/>
</dbReference>
<keyword evidence="3" id="KW-1185">Reference proteome</keyword>
<dbReference type="PANTHER" id="PTHR21371">
    <property type="entry name" value="KETOL-ACID REDUCTOISOMERASE, MITOCHONDRIAL"/>
    <property type="match status" value="1"/>
</dbReference>
<organism evidence="2 3">
    <name type="scientific">Ornithinimicrobium pekingense</name>
    <dbReference type="NCBI Taxonomy" id="384677"/>
    <lineage>
        <taxon>Bacteria</taxon>
        <taxon>Bacillati</taxon>
        <taxon>Actinomycetota</taxon>
        <taxon>Actinomycetes</taxon>
        <taxon>Micrococcales</taxon>
        <taxon>Ornithinimicrobiaceae</taxon>
        <taxon>Ornithinimicrobium</taxon>
    </lineage>
</organism>
<feature type="domain" description="KARI N-terminal Rossmann" evidence="1">
    <location>
        <begin position="4"/>
        <end position="197"/>
    </location>
</feature>
<name>A0ABQ2F6Y6_9MICO</name>
<dbReference type="Proteomes" id="UP000662111">
    <property type="component" value="Unassembled WGS sequence"/>
</dbReference>
<dbReference type="SUPFAM" id="SSF51735">
    <property type="entry name" value="NAD(P)-binding Rossmann-fold domains"/>
    <property type="match status" value="1"/>
</dbReference>
<dbReference type="InterPro" id="IPR013023">
    <property type="entry name" value="KARI"/>
</dbReference>
<dbReference type="Gene3D" id="3.40.50.720">
    <property type="entry name" value="NAD(P)-binding Rossmann-like Domain"/>
    <property type="match status" value="1"/>
</dbReference>
<evidence type="ECO:0000259" key="1">
    <source>
        <dbReference type="PROSITE" id="PS51850"/>
    </source>
</evidence>
<proteinExistence type="predicted"/>
<dbReference type="Pfam" id="PF07991">
    <property type="entry name" value="KARI_N"/>
    <property type="match status" value="1"/>
</dbReference>
<dbReference type="EMBL" id="BMLB01000001">
    <property type="protein sequence ID" value="GGK59344.1"/>
    <property type="molecule type" value="Genomic_DNA"/>
</dbReference>
<protein>
    <submittedName>
        <fullName evidence="2">Ketol-acid reductoisomerase (NADP(+))</fullName>
    </submittedName>
</protein>
<evidence type="ECO:0000313" key="2">
    <source>
        <dbReference type="EMBL" id="GGK59344.1"/>
    </source>
</evidence>
<gene>
    <name evidence="2" type="primary">ilvC</name>
    <name evidence="2" type="ORF">GCM10011509_04530</name>
</gene>
<reference evidence="3" key="1">
    <citation type="journal article" date="2019" name="Int. J. Syst. Evol. Microbiol.">
        <title>The Global Catalogue of Microorganisms (GCM) 10K type strain sequencing project: providing services to taxonomists for standard genome sequencing and annotation.</title>
        <authorList>
            <consortium name="The Broad Institute Genomics Platform"/>
            <consortium name="The Broad Institute Genome Sequencing Center for Infectious Disease"/>
            <person name="Wu L."/>
            <person name="Ma J."/>
        </authorList>
    </citation>
    <scope>NUCLEOTIDE SEQUENCE [LARGE SCALE GENOMIC DNA]</scope>
    <source>
        <strain evidence="3">CGMCC 1.5362</strain>
    </source>
</reference>
<comment type="caution">
    <text evidence="2">The sequence shown here is derived from an EMBL/GenBank/DDBJ whole genome shotgun (WGS) entry which is preliminary data.</text>
</comment>
<dbReference type="InterPro" id="IPR013116">
    <property type="entry name" value="KARI_N"/>
</dbReference>
<dbReference type="Gene3D" id="6.10.240.10">
    <property type="match status" value="1"/>
</dbReference>
<dbReference type="InterPro" id="IPR036291">
    <property type="entry name" value="NAD(P)-bd_dom_sf"/>
</dbReference>
<accession>A0ABQ2F6Y6</accession>
<evidence type="ECO:0000313" key="3">
    <source>
        <dbReference type="Proteomes" id="UP000662111"/>
    </source>
</evidence>
<sequence length="304" mass="32214">MRALRVEPVSTVLDPDSADLTLLQDRQVAVLGYDAVAEAHALNLRDSGVDVWVGTDPDSRRAASAEMEGLNVARPEEAVHHCDIVLVPEADDGSAAPGAMDTADLQRLLDEHTEPGDLVIVTSGAQVLPGALSVPEGVDLAMLRAVGDGHRIRDEYLDGRGCPALVAVARDGSGAAWATLTAYAAAMGSLRSGAIVTTVEHQATALELADERVHTPLRKAVEAAFEELVRRGVEEEVAYLAVVHDLLTRVDQINGAGFASQYGPAGQPLGDALQEPSSRRAAARAAHPLEHVGRRVRAMMSWIR</sequence>